<keyword evidence="5" id="KW-0456">Lyase</keyword>
<dbReference type="InterPro" id="IPR013166">
    <property type="entry name" value="Citrate_lyase_ligase_C"/>
</dbReference>
<protein>
    <recommendedName>
        <fullName evidence="3">[Citrate [pro-3S]-lyase] ligase</fullName>
        <ecNumber evidence="3">6.2.1.22</ecNumber>
    </recommendedName>
</protein>
<keyword evidence="2 3" id="KW-0067">ATP-binding</keyword>
<evidence type="ECO:0000313" key="5">
    <source>
        <dbReference type="EMBL" id="EMB36120.1"/>
    </source>
</evidence>
<reference evidence="5" key="1">
    <citation type="submission" date="2012-01" db="EMBL/GenBank/DDBJ databases">
        <title>The Genome Sequence of Treponema denticola H-22.</title>
        <authorList>
            <consortium name="The Broad Institute Genome Sequencing Platform"/>
            <person name="Earl A."/>
            <person name="Ward D."/>
            <person name="Feldgarden M."/>
            <person name="Gevers D."/>
            <person name="Blanton J.M."/>
            <person name="Fenno C.J."/>
            <person name="Baranova O.V."/>
            <person name="Mathney J."/>
            <person name="Dewhirst F.E."/>
            <person name="Izard J."/>
            <person name="Young S.K."/>
            <person name="Zeng Q."/>
            <person name="Gargeya S."/>
            <person name="Fitzgerald M."/>
            <person name="Haas B."/>
            <person name="Abouelleil A."/>
            <person name="Alvarado L."/>
            <person name="Arachchi H.M."/>
            <person name="Berlin A."/>
            <person name="Chapman S.B."/>
            <person name="Gearin G."/>
            <person name="Goldberg J."/>
            <person name="Griggs A."/>
            <person name="Gujja S."/>
            <person name="Hansen M."/>
            <person name="Heiman D."/>
            <person name="Howarth C."/>
            <person name="Larimer J."/>
            <person name="Lui A."/>
            <person name="MacDonald P.J.P."/>
            <person name="McCowen C."/>
            <person name="Montmayeur A."/>
            <person name="Murphy C."/>
            <person name="Neiman D."/>
            <person name="Pearson M."/>
            <person name="Priest M."/>
            <person name="Roberts A."/>
            <person name="Saif S."/>
            <person name="Shea T."/>
            <person name="Sisk P."/>
            <person name="Stolte C."/>
            <person name="Sykes S."/>
            <person name="Wortman J."/>
            <person name="Nusbaum C."/>
            <person name="Birren B."/>
        </authorList>
    </citation>
    <scope>NUCLEOTIDE SEQUENCE [LARGE SCALE GENOMIC DNA]</scope>
    <source>
        <strain evidence="5">H-22</strain>
    </source>
</reference>
<dbReference type="InterPro" id="IPR005216">
    <property type="entry name" value="Citrate_lyase_ligase"/>
</dbReference>
<dbReference type="Pfam" id="PF08218">
    <property type="entry name" value="Citrate_ly_lig"/>
    <property type="match status" value="1"/>
</dbReference>
<dbReference type="SMART" id="SM00764">
    <property type="entry name" value="Citrate_ly_lig"/>
    <property type="match status" value="1"/>
</dbReference>
<dbReference type="SUPFAM" id="SSF55729">
    <property type="entry name" value="Acyl-CoA N-acyltransferases (Nat)"/>
    <property type="match status" value="1"/>
</dbReference>
<sequence length="343" mass="38981">MTNLQKINLELKSQKEKFTALLKENGLIADSLESVYGIFDEADNLAACGGREKNILKCFAVKDEFKGLGLTDEILSALLKDAYGEGYKFFFIFTKRSSVSFFTGAGFINLASSDDSSLLYRGEKTVEEVLKNELFPYCPDGILDSISDEGNAAIVMNANPFTLGHRYLIEKALDYCGSKSRLFVFAVETDKSFFSFNDRFMLIKKNTEDLKNVVVLPSSQFLISGATFPSYFLKEKSLISKNQTQLDARIFLKYFVPLFNIKIRFLGEEPLDPSTEIYNQTLLNELPPQCEVKIIKRKKTQNQQIISATQVRKAFQNNSLEEVRSFLPEITYNFLRSLKQKTN</sequence>
<dbReference type="EC" id="6.2.1.22" evidence="3"/>
<dbReference type="EMBL" id="AGDV01000001">
    <property type="protein sequence ID" value="EMB36120.1"/>
    <property type="molecule type" value="Genomic_DNA"/>
</dbReference>
<dbReference type="InterPro" id="IPR014729">
    <property type="entry name" value="Rossmann-like_a/b/a_fold"/>
</dbReference>
<dbReference type="PANTHER" id="PTHR40599:SF1">
    <property type="entry name" value="[CITRATE [PRO-3S]-LYASE] LIGASE"/>
    <property type="match status" value="1"/>
</dbReference>
<gene>
    <name evidence="5" type="ORF">HMPREF9726_00312</name>
</gene>
<comment type="catalytic activity">
    <reaction evidence="3">
        <text>holo-[citrate lyase ACP] + acetate + ATP = acetyl-[citrate lyase ACP] + AMP + diphosphate</text>
        <dbReference type="Rhea" id="RHEA:23788"/>
        <dbReference type="Rhea" id="RHEA-COMP:10158"/>
        <dbReference type="Rhea" id="RHEA-COMP:13710"/>
        <dbReference type="ChEBI" id="CHEBI:30089"/>
        <dbReference type="ChEBI" id="CHEBI:30616"/>
        <dbReference type="ChEBI" id="CHEBI:33019"/>
        <dbReference type="ChEBI" id="CHEBI:82683"/>
        <dbReference type="ChEBI" id="CHEBI:137976"/>
        <dbReference type="ChEBI" id="CHEBI:456215"/>
        <dbReference type="EC" id="6.2.1.22"/>
    </reaction>
</comment>
<evidence type="ECO:0000259" key="4">
    <source>
        <dbReference type="SMART" id="SM00764"/>
    </source>
</evidence>
<comment type="caution">
    <text evidence="5">The sequence shown here is derived from an EMBL/GenBank/DDBJ whole genome shotgun (WGS) entry which is preliminary data.</text>
</comment>
<dbReference type="PATRIC" id="fig|999432.5.peg.322"/>
<dbReference type="Gene3D" id="3.40.630.30">
    <property type="match status" value="1"/>
</dbReference>
<dbReference type="GO" id="GO:0008771">
    <property type="term" value="F:[citrate (pro-3S)-lyase] ligase activity"/>
    <property type="evidence" value="ECO:0007669"/>
    <property type="project" value="UniProtKB-EC"/>
</dbReference>
<evidence type="ECO:0000256" key="2">
    <source>
        <dbReference type="ARBA" id="ARBA00022840"/>
    </source>
</evidence>
<evidence type="ECO:0000256" key="3">
    <source>
        <dbReference type="PIRNR" id="PIRNR005751"/>
    </source>
</evidence>
<dbReference type="AlphaFoldDB" id="A0A0E2E8B3"/>
<dbReference type="PIRSF" id="PIRSF005751">
    <property type="entry name" value="Acet_citr_lig"/>
    <property type="match status" value="1"/>
</dbReference>
<accession>A0A0E2E8B3</accession>
<comment type="function">
    <text evidence="3">Acetylation of prosthetic group (2-(5''-phosphoribosyl)-3'-dephosphocoenzyme-A) of the gamma subunit of citrate lyase.</text>
</comment>
<dbReference type="GO" id="GO:0016829">
    <property type="term" value="F:lyase activity"/>
    <property type="evidence" value="ECO:0007669"/>
    <property type="project" value="UniProtKB-KW"/>
</dbReference>
<dbReference type="Gene3D" id="3.40.50.620">
    <property type="entry name" value="HUPs"/>
    <property type="match status" value="1"/>
</dbReference>
<proteinExistence type="predicted"/>
<evidence type="ECO:0000256" key="1">
    <source>
        <dbReference type="ARBA" id="ARBA00022741"/>
    </source>
</evidence>
<name>A0A0E2E8B3_TREDN</name>
<keyword evidence="3 5" id="KW-0436">Ligase</keyword>
<dbReference type="PANTHER" id="PTHR40599">
    <property type="entry name" value="[CITRATE [PRO-3S]-LYASE] LIGASE"/>
    <property type="match status" value="1"/>
</dbReference>
<organism evidence="5">
    <name type="scientific">Treponema denticola H-22</name>
    <dbReference type="NCBI Taxonomy" id="999432"/>
    <lineage>
        <taxon>Bacteria</taxon>
        <taxon>Pseudomonadati</taxon>
        <taxon>Spirochaetota</taxon>
        <taxon>Spirochaetia</taxon>
        <taxon>Spirochaetales</taxon>
        <taxon>Treponemataceae</taxon>
        <taxon>Treponema</taxon>
    </lineage>
</organism>
<dbReference type="SUPFAM" id="SSF52374">
    <property type="entry name" value="Nucleotidylyl transferase"/>
    <property type="match status" value="1"/>
</dbReference>
<dbReference type="InterPro" id="IPR016181">
    <property type="entry name" value="Acyl_CoA_acyltransferase"/>
</dbReference>
<dbReference type="GO" id="GO:0005524">
    <property type="term" value="F:ATP binding"/>
    <property type="evidence" value="ECO:0007669"/>
    <property type="project" value="UniProtKB-UniRule"/>
</dbReference>
<keyword evidence="1 3" id="KW-0547">Nucleotide-binding</keyword>
<feature type="domain" description="Citrate lyase ligase C-terminal" evidence="4">
    <location>
        <begin position="151"/>
        <end position="335"/>
    </location>
</feature>
<dbReference type="HOGENOM" id="CLU_063190_0_0_12"/>
<dbReference type="RefSeq" id="WP_002682910.1">
    <property type="nucleotide sequence ID" value="NZ_CM001795.1"/>
</dbReference>
<dbReference type="Proteomes" id="UP000011705">
    <property type="component" value="Chromosome"/>
</dbReference>